<dbReference type="PATRIC" id="fig|665952.3.peg.3616"/>
<dbReference type="PANTHER" id="PTHR43104">
    <property type="entry name" value="L-2-HYDROXYGLUTARATE DEHYDROGENASE, MITOCHONDRIAL"/>
    <property type="match status" value="1"/>
</dbReference>
<dbReference type="InterPro" id="IPR036188">
    <property type="entry name" value="FAD/NAD-bd_sf"/>
</dbReference>
<proteinExistence type="inferred from homology"/>
<dbReference type="PANTHER" id="PTHR43104:SF2">
    <property type="entry name" value="L-2-HYDROXYGLUTARATE DEHYDROGENASE, MITOCHONDRIAL"/>
    <property type="match status" value="1"/>
</dbReference>
<comment type="caution">
    <text evidence="7">The sequence shown here is derived from an EMBL/GenBank/DDBJ whole genome shotgun (WGS) entry which is preliminary data.</text>
</comment>
<keyword evidence="3" id="KW-0274">FAD</keyword>
<dbReference type="HOGENOM" id="CLU_024775_2_1_9"/>
<dbReference type="Gene3D" id="3.50.50.60">
    <property type="entry name" value="FAD/NAD(P)-binding domain"/>
    <property type="match status" value="1"/>
</dbReference>
<gene>
    <name evidence="7" type="ORF">HMPREF1015_02373</name>
</gene>
<evidence type="ECO:0000256" key="3">
    <source>
        <dbReference type="ARBA" id="ARBA00022827"/>
    </source>
</evidence>
<evidence type="ECO:0000313" key="7">
    <source>
        <dbReference type="EMBL" id="EHL72261.1"/>
    </source>
</evidence>
<organism evidence="7 8">
    <name type="scientific">Bacillus smithii 7_3_47FAA</name>
    <dbReference type="NCBI Taxonomy" id="665952"/>
    <lineage>
        <taxon>Bacteria</taxon>
        <taxon>Bacillati</taxon>
        <taxon>Bacillota</taxon>
        <taxon>Bacilli</taxon>
        <taxon>Bacillales</taxon>
        <taxon>Bacillaceae</taxon>
        <taxon>Bacillus</taxon>
    </lineage>
</organism>
<keyword evidence="4" id="KW-0560">Oxidoreductase</keyword>
<sequence>MELAKRFPNSKMVVIEKENELAHHQTGHNSGVIHSGIYYKPGSLKAQFARKGNKAMVHFCEEHGIPYEICGKVIVAAEEKELPIMEELYERGLQNGLDVKKIGPEELKEIEPHVKGIGAIRVPSCGIVDYRGVSAAFARLIQERGGDIRLGVRVENIVENMDHVTIETNRGTIQTRFLINCAGLHSDRMAKMAGMKTGMKIVPFRGEYYELVPEKRYLVNHLIYPVPNPDFPFLGVHFTRMMNGEVHAGPNAVLPLNVKDIRKKI</sequence>
<evidence type="ECO:0000259" key="6">
    <source>
        <dbReference type="Pfam" id="PF01266"/>
    </source>
</evidence>
<keyword evidence="2" id="KW-0285">Flavoprotein</keyword>
<dbReference type="Proteomes" id="UP000011747">
    <property type="component" value="Unassembled WGS sequence"/>
</dbReference>
<keyword evidence="8" id="KW-1185">Reference proteome</keyword>
<dbReference type="EMBL" id="ACWF01000171">
    <property type="protein sequence ID" value="EHL72261.1"/>
    <property type="molecule type" value="Genomic_DNA"/>
</dbReference>
<evidence type="ECO:0000256" key="4">
    <source>
        <dbReference type="ARBA" id="ARBA00023002"/>
    </source>
</evidence>
<dbReference type="SUPFAM" id="SSF51905">
    <property type="entry name" value="FAD/NAD(P)-binding domain"/>
    <property type="match status" value="1"/>
</dbReference>
<comment type="similarity">
    <text evidence="5">Belongs to the L2HGDH family.</text>
</comment>
<reference evidence="7 8" key="1">
    <citation type="submission" date="2011-09" db="EMBL/GenBank/DDBJ databases">
        <title>The Genome Sequence of Bacillus smithii 7_3_47FAA.</title>
        <authorList>
            <consortium name="The Broad Institute Genome Sequencing Platform"/>
            <person name="Earl A."/>
            <person name="Ward D."/>
            <person name="Feldgarden M."/>
            <person name="Gevers D."/>
            <person name="Daigneault M."/>
            <person name="Strauss J."/>
            <person name="Allen-Vercoe E."/>
            <person name="Young S.K."/>
            <person name="Zeng Q."/>
            <person name="Gargeya S."/>
            <person name="Fitzgerald M."/>
            <person name="Haas B."/>
            <person name="Abouelleil A."/>
            <person name="Alvarado L."/>
            <person name="Arachchi H.M."/>
            <person name="Berlin A."/>
            <person name="Brown A."/>
            <person name="Chapman S.B."/>
            <person name="Chen Z."/>
            <person name="Dunbar C."/>
            <person name="Freedman E."/>
            <person name="Gearin G."/>
            <person name="Goldberg J."/>
            <person name="Griggs A."/>
            <person name="Gujja S."/>
            <person name="Heiman D."/>
            <person name="Howarth C."/>
            <person name="Larson L."/>
            <person name="Lui A."/>
            <person name="MacDonald P.J.P."/>
            <person name="Montmayeur A."/>
            <person name="Murphy C."/>
            <person name="Neiman D."/>
            <person name="Pearson M."/>
            <person name="Priest M."/>
            <person name="Roberts A."/>
            <person name="Saif S."/>
            <person name="Shea T."/>
            <person name="Shenoy N."/>
            <person name="Sisk P."/>
            <person name="Stolte C."/>
            <person name="Sykes S."/>
            <person name="Wortman J."/>
            <person name="Nusbaum C."/>
            <person name="Birren B."/>
        </authorList>
    </citation>
    <scope>NUCLEOTIDE SEQUENCE [LARGE SCALE GENOMIC DNA]</scope>
    <source>
        <strain evidence="7 8">7_3_47FAA</strain>
    </source>
</reference>
<dbReference type="InterPro" id="IPR006076">
    <property type="entry name" value="FAD-dep_OxRdtase"/>
</dbReference>
<evidence type="ECO:0000256" key="2">
    <source>
        <dbReference type="ARBA" id="ARBA00022630"/>
    </source>
</evidence>
<dbReference type="GO" id="GO:0047545">
    <property type="term" value="F:(S)-2-hydroxyglutarate dehydrogenase activity"/>
    <property type="evidence" value="ECO:0007669"/>
    <property type="project" value="TreeGrafter"/>
</dbReference>
<dbReference type="AlphaFoldDB" id="G9QQV0"/>
<evidence type="ECO:0000256" key="5">
    <source>
        <dbReference type="ARBA" id="ARBA00037941"/>
    </source>
</evidence>
<dbReference type="GO" id="GO:0005737">
    <property type="term" value="C:cytoplasm"/>
    <property type="evidence" value="ECO:0007669"/>
    <property type="project" value="TreeGrafter"/>
</dbReference>
<comment type="cofactor">
    <cofactor evidence="1">
        <name>FAD</name>
        <dbReference type="ChEBI" id="CHEBI:57692"/>
    </cofactor>
</comment>
<dbReference type="NCBIfam" id="NF008726">
    <property type="entry name" value="PRK11728.1"/>
    <property type="match status" value="1"/>
</dbReference>
<evidence type="ECO:0000313" key="8">
    <source>
        <dbReference type="Proteomes" id="UP000011747"/>
    </source>
</evidence>
<feature type="domain" description="FAD dependent oxidoreductase" evidence="6">
    <location>
        <begin position="2"/>
        <end position="252"/>
    </location>
</feature>
<protein>
    <recommendedName>
        <fullName evidence="6">FAD dependent oxidoreductase domain-containing protein</fullName>
    </recommendedName>
</protein>
<name>G9QQV0_9BACI</name>
<dbReference type="Pfam" id="PF01266">
    <property type="entry name" value="DAO"/>
    <property type="match status" value="1"/>
</dbReference>
<accession>G9QQV0</accession>
<evidence type="ECO:0000256" key="1">
    <source>
        <dbReference type="ARBA" id="ARBA00001974"/>
    </source>
</evidence>
<dbReference type="Gene3D" id="3.30.9.10">
    <property type="entry name" value="D-Amino Acid Oxidase, subunit A, domain 2"/>
    <property type="match status" value="1"/>
</dbReference>